<dbReference type="Proteomes" id="UP001185927">
    <property type="component" value="Unassembled WGS sequence"/>
</dbReference>
<dbReference type="PANTHER" id="PTHR48207">
    <property type="entry name" value="SUCCINATE--HYDROXYMETHYLGLUTARATE COA-TRANSFERASE"/>
    <property type="match status" value="1"/>
</dbReference>
<dbReference type="SUPFAM" id="SSF89796">
    <property type="entry name" value="CoA-transferase family III (CaiB/BaiF)"/>
    <property type="match status" value="1"/>
</dbReference>
<evidence type="ECO:0000256" key="1">
    <source>
        <dbReference type="ARBA" id="ARBA00022679"/>
    </source>
</evidence>
<dbReference type="RefSeq" id="WP_317545607.1">
    <property type="nucleotide sequence ID" value="NZ_JAWLKB010000032.1"/>
</dbReference>
<keyword evidence="1 2" id="KW-0808">Transferase</keyword>
<dbReference type="InterPro" id="IPR044855">
    <property type="entry name" value="CoA-Trfase_III_dom3_sf"/>
</dbReference>
<reference evidence="2 3" key="1">
    <citation type="submission" date="2023-10" db="EMBL/GenBank/DDBJ databases">
        <title>Development of a sustainable strategy for remediation of hydrocarbon-contaminated territories based on the waste exchange concept.</title>
        <authorList>
            <person name="Krivoruchko A."/>
        </authorList>
    </citation>
    <scope>NUCLEOTIDE SEQUENCE [LARGE SCALE GENOMIC DNA]</scope>
    <source>
        <strain evidence="2 3">IEGM 1203</strain>
    </source>
</reference>
<proteinExistence type="predicted"/>
<dbReference type="EC" id="2.8.3.-" evidence="2"/>
<dbReference type="Gene3D" id="3.30.1540.10">
    <property type="entry name" value="formyl-coa transferase, domain 3"/>
    <property type="match status" value="1"/>
</dbReference>
<comment type="caution">
    <text evidence="2">The sequence shown here is derived from an EMBL/GenBank/DDBJ whole genome shotgun (WGS) entry which is preliminary data.</text>
</comment>
<dbReference type="Pfam" id="PF02515">
    <property type="entry name" value="CoA_transf_3"/>
    <property type="match status" value="1"/>
</dbReference>
<dbReference type="PANTHER" id="PTHR48207:SF3">
    <property type="entry name" value="SUCCINATE--HYDROXYMETHYLGLUTARATE COA-TRANSFERASE"/>
    <property type="match status" value="1"/>
</dbReference>
<dbReference type="InterPro" id="IPR050483">
    <property type="entry name" value="CoA-transferase_III_domain"/>
</dbReference>
<organism evidence="2 3">
    <name type="scientific">Rhodococcus globerulus</name>
    <dbReference type="NCBI Taxonomy" id="33008"/>
    <lineage>
        <taxon>Bacteria</taxon>
        <taxon>Bacillati</taxon>
        <taxon>Actinomycetota</taxon>
        <taxon>Actinomycetes</taxon>
        <taxon>Mycobacteriales</taxon>
        <taxon>Nocardiaceae</taxon>
        <taxon>Rhodococcus</taxon>
    </lineage>
</organism>
<evidence type="ECO:0000313" key="3">
    <source>
        <dbReference type="Proteomes" id="UP001185927"/>
    </source>
</evidence>
<dbReference type="InterPro" id="IPR003673">
    <property type="entry name" value="CoA-Trfase_fam_III"/>
</dbReference>
<sequence>MRPLDGVHVVDLSVARAGPAAVRLLAEWGASVVRVEIPGDVGGIAADHESSDYINLHCNKELITLDLKDTRGQEVLFRLLENADVLVENFRPPVKQRLGLSYDMISERFPRLVYASISGFGQDGPLSSKGAVDQIIQGMAGLMSITGEPSSAPTRAGIAIADMSAGNILANGILLALLERERSGKGQWVQTSLLEALISMLDFQAARWTVDNECPSRVGNDHPTISPMGTFNTADGYLNIAAPNDRLWKKLCEALGEPELLDDPDYATTSSRHRNKTQLTRVLENIFLTHTREELVAKLDEAGVPCGPVNTVAEAFAEPQVTHLGLVTAINHPVRGDVNVLRSPISMSRTSGVPKASSPLASADTDTVLQRLGYTADQVEKMRTDQVV</sequence>
<gene>
    <name evidence="2" type="ORF">R3Q16_31450</name>
</gene>
<evidence type="ECO:0000313" key="2">
    <source>
        <dbReference type="EMBL" id="MDV6271146.1"/>
    </source>
</evidence>
<protein>
    <submittedName>
        <fullName evidence="2">CoA transferase</fullName>
        <ecNumber evidence="2">2.8.3.-</ecNumber>
    </submittedName>
</protein>
<accession>A0ABU4C3R6</accession>
<dbReference type="EMBL" id="JAWLKB010000032">
    <property type="protein sequence ID" value="MDV6271146.1"/>
    <property type="molecule type" value="Genomic_DNA"/>
</dbReference>
<name>A0ABU4C3R6_RHOGO</name>
<dbReference type="GO" id="GO:0016740">
    <property type="term" value="F:transferase activity"/>
    <property type="evidence" value="ECO:0007669"/>
    <property type="project" value="UniProtKB-KW"/>
</dbReference>
<keyword evidence="3" id="KW-1185">Reference proteome</keyword>
<dbReference type="Gene3D" id="3.40.50.10540">
    <property type="entry name" value="Crotonobetainyl-coa:carnitine coa-transferase, domain 1"/>
    <property type="match status" value="1"/>
</dbReference>
<dbReference type="InterPro" id="IPR023606">
    <property type="entry name" value="CoA-Trfase_III_dom_1_sf"/>
</dbReference>